<dbReference type="InterPro" id="IPR021799">
    <property type="entry name" value="PIN-like_prokaryotic"/>
</dbReference>
<dbReference type="CDD" id="cd18685">
    <property type="entry name" value="PIN_VapC-like"/>
    <property type="match status" value="1"/>
</dbReference>
<dbReference type="PATRIC" id="fig|480.237.peg.32"/>
<comment type="caution">
    <text evidence="1">The sequence shown here is derived from an EMBL/GenBank/DDBJ whole genome shotgun (WGS) entry which is preliminary data.</text>
</comment>
<keyword evidence="2" id="KW-1185">Reference proteome</keyword>
<evidence type="ECO:0000313" key="1">
    <source>
        <dbReference type="EMBL" id="OAU96681.1"/>
    </source>
</evidence>
<evidence type="ECO:0000313" key="2">
    <source>
        <dbReference type="Proteomes" id="UP000078228"/>
    </source>
</evidence>
<gene>
    <name evidence="1" type="ORF">AO384_0842</name>
</gene>
<name>A0A198UJW0_MORCA</name>
<organism evidence="1 2">
    <name type="scientific">Moraxella catarrhalis</name>
    <name type="common">Branhamella catarrhalis</name>
    <dbReference type="NCBI Taxonomy" id="480"/>
    <lineage>
        <taxon>Bacteria</taxon>
        <taxon>Pseudomonadati</taxon>
        <taxon>Pseudomonadota</taxon>
        <taxon>Gammaproteobacteria</taxon>
        <taxon>Moraxellales</taxon>
        <taxon>Moraxellaceae</taxon>
        <taxon>Moraxella</taxon>
    </lineage>
</organism>
<sequence length="159" mass="18069">MLISDANIFIDLDCCGLTALMFSLPYRFCTPDVLFERELCRQHANLLQMGLQQLSLTEQSMIYVVQLSSQYRKTSMHDLMALSLARQESCPLLTGDKALRDAAQKEAVLIKGTVWVLEQLVVHQKIDKNQAIMALDTMKSKGRRLPFDHAKQIILNICI</sequence>
<dbReference type="Proteomes" id="UP000078228">
    <property type="component" value="Unassembled WGS sequence"/>
</dbReference>
<dbReference type="AlphaFoldDB" id="A0A198UJW0"/>
<evidence type="ECO:0008006" key="3">
    <source>
        <dbReference type="Google" id="ProtNLM"/>
    </source>
</evidence>
<dbReference type="InterPro" id="IPR029060">
    <property type="entry name" value="PIN-like_dom_sf"/>
</dbReference>
<dbReference type="SUPFAM" id="SSF88723">
    <property type="entry name" value="PIN domain-like"/>
    <property type="match status" value="1"/>
</dbReference>
<protein>
    <recommendedName>
        <fullName evidence="3">DUF3368 domain-containing protein</fullName>
    </recommendedName>
</protein>
<accession>A0A198UJW0</accession>
<reference evidence="1 2" key="1">
    <citation type="journal article" date="2016" name="Genome Biol. Evol.">
        <title>Comparative Genomic Analyses of the Moraxella catarrhalis Serosensitive and Seroresistant Lineages Demonstrate Their Independent Evolution.</title>
        <authorList>
            <person name="Earl J.P."/>
            <person name="de Vries S.P."/>
            <person name="Ahmed A."/>
            <person name="Powell E."/>
            <person name="Schultz M.P."/>
            <person name="Hermans P.W."/>
            <person name="Hill D.J."/>
            <person name="Zhou Z."/>
            <person name="Constantinidou C.I."/>
            <person name="Hu F.Z."/>
            <person name="Bootsma H.J."/>
            <person name="Ehrlich G.D."/>
        </authorList>
    </citation>
    <scope>NUCLEOTIDE SEQUENCE [LARGE SCALE GENOMIC DNA]</scope>
    <source>
        <strain evidence="1 2">Z7542</strain>
    </source>
</reference>
<dbReference type="Pfam" id="PF11848">
    <property type="entry name" value="DUF3368"/>
    <property type="match status" value="1"/>
</dbReference>
<proteinExistence type="predicted"/>
<dbReference type="EMBL" id="LXHC01000016">
    <property type="protein sequence ID" value="OAU96681.1"/>
    <property type="molecule type" value="Genomic_DNA"/>
</dbReference>